<gene>
    <name evidence="1" type="ORF">BZB76_0722</name>
</gene>
<evidence type="ECO:0008006" key="3">
    <source>
        <dbReference type="Google" id="ProtNLM"/>
    </source>
</evidence>
<evidence type="ECO:0000313" key="1">
    <source>
        <dbReference type="EMBL" id="RKS79270.1"/>
    </source>
</evidence>
<accession>A0A495QYR3</accession>
<dbReference type="AlphaFoldDB" id="A0A495QYR3"/>
<dbReference type="EMBL" id="RBWU01000001">
    <property type="protein sequence ID" value="RKS79270.1"/>
    <property type="molecule type" value="Genomic_DNA"/>
</dbReference>
<keyword evidence="2" id="KW-1185">Reference proteome</keyword>
<dbReference type="Proteomes" id="UP000274601">
    <property type="component" value="Unassembled WGS sequence"/>
</dbReference>
<protein>
    <recommendedName>
        <fullName evidence="3">HTH cro/C1-type domain-containing protein</fullName>
    </recommendedName>
</protein>
<comment type="caution">
    <text evidence="1">The sequence shown here is derived from an EMBL/GenBank/DDBJ whole genome shotgun (WGS) entry which is preliminary data.</text>
</comment>
<sequence length="396" mass="43471">MSSPDKKSIGARLRAAREAPPYWSRKTLAQRLRAAAAPADRAALPGVESLTHMIKEWEAGKYVPRPDYRALYARATGKGETELFGDYPPAHGALWRPNGINGSITPDDEERLALATHRPTRLDTAALDALSTVLAGQRRLEDTIGSAPLIAPVRAQLAVIESLVNGARGTLRQRVVDVASQWAQFAAWLHASCRQLDEADRLYDRAIVWATEADVPDMAATAWNMKGHTAWVRRAVGPMIGLSQAALRDRRATPGVRALAAQQEARGHAITGDLDAMDRQLDLAQTLTLEAAAAPDEEPPWIYFFDASMFALQRARAYLYVPERAEAAAELLEAGLAGMPTEMRRSEWIAHYLADLARVYRDFHEDGEADRIINEVDQIAQATGSSILAREVAALR</sequence>
<dbReference type="OrthoDB" id="3213425at2"/>
<proteinExistence type="predicted"/>
<name>A0A495QYR3_9ACTN</name>
<dbReference type="RefSeq" id="WP_147449301.1">
    <property type="nucleotide sequence ID" value="NZ_RBWU01000001.1"/>
</dbReference>
<organism evidence="1 2">
    <name type="scientific">Actinomadura pelletieri DSM 43383</name>
    <dbReference type="NCBI Taxonomy" id="1120940"/>
    <lineage>
        <taxon>Bacteria</taxon>
        <taxon>Bacillati</taxon>
        <taxon>Actinomycetota</taxon>
        <taxon>Actinomycetes</taxon>
        <taxon>Streptosporangiales</taxon>
        <taxon>Thermomonosporaceae</taxon>
        <taxon>Actinomadura</taxon>
    </lineage>
</organism>
<reference evidence="1 2" key="1">
    <citation type="submission" date="2018-10" db="EMBL/GenBank/DDBJ databases">
        <title>Genomic Encyclopedia of Archaeal and Bacterial Type Strains, Phase II (KMG-II): from individual species to whole genera.</title>
        <authorList>
            <person name="Goeker M."/>
        </authorList>
    </citation>
    <scope>NUCLEOTIDE SEQUENCE [LARGE SCALE GENOMIC DNA]</scope>
    <source>
        <strain evidence="1 2">DSM 43383</strain>
    </source>
</reference>
<evidence type="ECO:0000313" key="2">
    <source>
        <dbReference type="Proteomes" id="UP000274601"/>
    </source>
</evidence>